<dbReference type="CTD" id="6750936"/>
<evidence type="ECO:0000259" key="1">
    <source>
        <dbReference type="PROSITE" id="PS50209"/>
    </source>
</evidence>
<dbReference type="PROSITE" id="PS50209">
    <property type="entry name" value="CARD"/>
    <property type="match status" value="1"/>
</dbReference>
<proteinExistence type="predicted"/>
<dbReference type="PANTHER" id="PTHR15034:SF5">
    <property type="entry name" value="DEATH DOMAIN-CONTAINING PROTEIN CRADD"/>
    <property type="match status" value="1"/>
</dbReference>
<dbReference type="CDD" id="cd01671">
    <property type="entry name" value="CARD"/>
    <property type="match status" value="1"/>
</dbReference>
<dbReference type="RefSeq" id="XP_002109144.1">
    <property type="nucleotide sequence ID" value="XM_002109108.1"/>
</dbReference>
<keyword evidence="3" id="KW-1185">Reference proteome</keyword>
<dbReference type="OrthoDB" id="10031931at2759"/>
<dbReference type="GO" id="GO:0070513">
    <property type="term" value="F:death domain binding"/>
    <property type="evidence" value="ECO:0007669"/>
    <property type="project" value="InterPro"/>
</dbReference>
<dbReference type="GO" id="GO:2001235">
    <property type="term" value="P:positive regulation of apoptotic signaling pathway"/>
    <property type="evidence" value="ECO:0000318"/>
    <property type="project" value="GO_Central"/>
</dbReference>
<evidence type="ECO:0000313" key="2">
    <source>
        <dbReference type="EMBL" id="EDV27310.1"/>
    </source>
</evidence>
<protein>
    <recommendedName>
        <fullName evidence="1">CARD domain-containing protein</fullName>
    </recommendedName>
</protein>
<dbReference type="InterPro" id="IPR037939">
    <property type="entry name" value="CRADD"/>
</dbReference>
<accession>B3RMP5</accession>
<dbReference type="GO" id="GO:0002020">
    <property type="term" value="F:protease binding"/>
    <property type="evidence" value="ECO:0007669"/>
    <property type="project" value="InterPro"/>
</dbReference>
<dbReference type="InterPro" id="IPR001315">
    <property type="entry name" value="CARD"/>
</dbReference>
<reference evidence="2 3" key="1">
    <citation type="journal article" date="2008" name="Nature">
        <title>The Trichoplax genome and the nature of placozoans.</title>
        <authorList>
            <person name="Srivastava M."/>
            <person name="Begovic E."/>
            <person name="Chapman J."/>
            <person name="Putnam N.H."/>
            <person name="Hellsten U."/>
            <person name="Kawashima T."/>
            <person name="Kuo A."/>
            <person name="Mitros T."/>
            <person name="Salamov A."/>
            <person name="Carpenter M.L."/>
            <person name="Signorovitch A.Y."/>
            <person name="Moreno M.A."/>
            <person name="Kamm K."/>
            <person name="Grimwood J."/>
            <person name="Schmutz J."/>
            <person name="Shapiro H."/>
            <person name="Grigoriev I.V."/>
            <person name="Buss L.W."/>
            <person name="Schierwater B."/>
            <person name="Dellaporta S.L."/>
            <person name="Rokhsar D.S."/>
        </authorList>
    </citation>
    <scope>NUCLEOTIDE SEQUENCE [LARGE SCALE GENOMIC DNA]</scope>
    <source>
        <strain evidence="2 3">Grell-BS-1999</strain>
    </source>
</reference>
<dbReference type="GO" id="GO:0005737">
    <property type="term" value="C:cytoplasm"/>
    <property type="evidence" value="ECO:0000318"/>
    <property type="project" value="GO_Central"/>
</dbReference>
<sequence length="391" mass="44549">MDVFVISYSRTFVKGTTFLIPNFGSDCEIDFKDTPYCRNLSKFSSKKQFSIRVYLRVPEFVYVRFFIQVIPELDSLINTHFFAGILIVPVASEILSPHTCAIAIGYDLCLIIIVCKQSWYFFPFIVGRSLVIGTFIVVLKRFCHWHPKDACGKEFDLEAQIELCICKGTEIFQQKDQINQATEAKNYKMSQEQLIAPGNRRNIQRNVSSSANGITIIIETSEECQIQRKNQFRLEKISYNCMDQVADAQAAGTSEYHTRIKQGWQLSTKNNLSNSAPDPPKKKIIGMSEEHKEILRVHSSNIMNSISTCVEEVIDNLYTHGVITDGQKVKLYSIPNRHQQVKSLLDILPERGSKAFELFCKSLTKCHPELKRKLVEEAELIGLPVSIDSIT</sequence>
<dbReference type="InParanoid" id="B3RMP5"/>
<organism evidence="2 3">
    <name type="scientific">Trichoplax adhaerens</name>
    <name type="common">Trichoplax reptans</name>
    <dbReference type="NCBI Taxonomy" id="10228"/>
    <lineage>
        <taxon>Eukaryota</taxon>
        <taxon>Metazoa</taxon>
        <taxon>Placozoa</taxon>
        <taxon>Uniplacotomia</taxon>
        <taxon>Trichoplacea</taxon>
        <taxon>Trichoplacidae</taxon>
        <taxon>Trichoplax</taxon>
    </lineage>
</organism>
<dbReference type="Proteomes" id="UP000009022">
    <property type="component" value="Unassembled WGS sequence"/>
</dbReference>
<dbReference type="SUPFAM" id="SSF47986">
    <property type="entry name" value="DEATH domain"/>
    <property type="match status" value="1"/>
</dbReference>
<dbReference type="Gene3D" id="1.10.533.10">
    <property type="entry name" value="Death Domain, Fas"/>
    <property type="match status" value="1"/>
</dbReference>
<dbReference type="PhylomeDB" id="B3RMP5"/>
<dbReference type="InterPro" id="IPR011029">
    <property type="entry name" value="DEATH-like_dom_sf"/>
</dbReference>
<dbReference type="SMART" id="SM00114">
    <property type="entry name" value="CARD"/>
    <property type="match status" value="1"/>
</dbReference>
<dbReference type="Pfam" id="PF00619">
    <property type="entry name" value="CARD"/>
    <property type="match status" value="1"/>
</dbReference>
<dbReference type="GeneID" id="6750936"/>
<dbReference type="KEGG" id="tad:TRIADDRAFT_52876"/>
<feature type="domain" description="CARD" evidence="1">
    <location>
        <begin position="287"/>
        <end position="378"/>
    </location>
</feature>
<evidence type="ECO:0000313" key="3">
    <source>
        <dbReference type="Proteomes" id="UP000009022"/>
    </source>
</evidence>
<dbReference type="EMBL" id="DS985242">
    <property type="protein sequence ID" value="EDV27310.1"/>
    <property type="molecule type" value="Genomic_DNA"/>
</dbReference>
<dbReference type="HOGENOM" id="CLU_706639_0_0_1"/>
<dbReference type="AlphaFoldDB" id="B3RMP5"/>
<dbReference type="PANTHER" id="PTHR15034">
    <property type="entry name" value="DEATH DOMAIN-CONTAINING PROTEIN CRADD"/>
    <property type="match status" value="1"/>
</dbReference>
<name>B3RMP5_TRIAD</name>
<gene>
    <name evidence="2" type="ORF">TRIADDRAFT_52876</name>
</gene>